<reference evidence="18" key="2">
    <citation type="submission" date="2025-08" db="UniProtKB">
        <authorList>
            <consortium name="Ensembl"/>
        </authorList>
    </citation>
    <scope>IDENTIFICATION</scope>
    <source>
        <strain evidence="18">Thorbecke</strain>
    </source>
</reference>
<dbReference type="PRINTS" id="PR01095">
    <property type="entry name" value="TASKCHANNEL"/>
</dbReference>
<dbReference type="PANTHER" id="PTHR11003:SF340">
    <property type="entry name" value="POTASSIUM CHANNEL SUBFAMILY K MEMBER 17"/>
    <property type="match status" value="1"/>
</dbReference>
<evidence type="ECO:0000313" key="18">
    <source>
        <dbReference type="Ensembl" id="ENSOCUP00000005735.3"/>
    </source>
</evidence>
<feature type="region of interest" description="Disordered" evidence="15">
    <location>
        <begin position="282"/>
        <end position="302"/>
    </location>
</feature>
<dbReference type="GeneTree" id="ENSGT00940000162681"/>
<dbReference type="InterPro" id="IPR013099">
    <property type="entry name" value="K_chnl_dom"/>
</dbReference>
<evidence type="ECO:0000256" key="5">
    <source>
        <dbReference type="ARBA" id="ARBA00022692"/>
    </source>
</evidence>
<comment type="subcellular location">
    <subcellularLocation>
        <location evidence="1">Membrane</location>
        <topology evidence="1">Multi-pass membrane protein</topology>
    </subcellularLocation>
</comment>
<evidence type="ECO:0000256" key="7">
    <source>
        <dbReference type="ARBA" id="ARBA00022958"/>
    </source>
</evidence>
<feature type="glycosylation site" description="N-linked (GlcNAc...) asparagine" evidence="13">
    <location>
        <position position="95"/>
    </location>
</feature>
<dbReference type="PANTHER" id="PTHR11003">
    <property type="entry name" value="POTASSIUM CHANNEL, SUBFAMILY K"/>
    <property type="match status" value="1"/>
</dbReference>
<evidence type="ECO:0000256" key="4">
    <source>
        <dbReference type="ARBA" id="ARBA00022538"/>
    </source>
</evidence>
<dbReference type="HOGENOM" id="CLU_022504_1_0_1"/>
<dbReference type="OrthoDB" id="297496at2759"/>
<dbReference type="PRINTS" id="PR01333">
    <property type="entry name" value="2POREKCHANEL"/>
</dbReference>
<name>G1SRE1_RABIT</name>
<protein>
    <recommendedName>
        <fullName evidence="12">Potassium channel subfamily K member</fullName>
    </recommendedName>
</protein>
<dbReference type="SUPFAM" id="SSF81324">
    <property type="entry name" value="Voltage-gated potassium channels"/>
    <property type="match status" value="2"/>
</dbReference>
<feature type="transmembrane region" description="Helical" evidence="16">
    <location>
        <begin position="104"/>
        <end position="123"/>
    </location>
</feature>
<dbReference type="PaxDb" id="9986-ENSOCUP00000005735"/>
<feature type="domain" description="Potassium channel" evidence="17">
    <location>
        <begin position="97"/>
        <end position="157"/>
    </location>
</feature>
<evidence type="ECO:0000256" key="9">
    <source>
        <dbReference type="ARBA" id="ARBA00023065"/>
    </source>
</evidence>
<evidence type="ECO:0000256" key="6">
    <source>
        <dbReference type="ARBA" id="ARBA00022826"/>
    </source>
</evidence>
<dbReference type="Proteomes" id="UP000001811">
    <property type="component" value="Chromosome 12"/>
</dbReference>
<dbReference type="Ensembl" id="ENSOCUT00000006637.4">
    <property type="protein sequence ID" value="ENSOCUP00000005735.3"/>
    <property type="gene ID" value="ENSOCUG00000006638.4"/>
</dbReference>
<feature type="domain" description="Potassium channel" evidence="17">
    <location>
        <begin position="192"/>
        <end position="268"/>
    </location>
</feature>
<dbReference type="InParanoid" id="G1SRE1"/>
<proteinExistence type="inferred from homology"/>
<evidence type="ECO:0000313" key="19">
    <source>
        <dbReference type="Proteomes" id="UP000001811"/>
    </source>
</evidence>
<evidence type="ECO:0000256" key="3">
    <source>
        <dbReference type="ARBA" id="ARBA00022448"/>
    </source>
</evidence>
<feature type="transmembrane region" description="Helical" evidence="16">
    <location>
        <begin position="246"/>
        <end position="268"/>
    </location>
</feature>
<dbReference type="KEGG" id="ocu:100346463"/>
<dbReference type="FunFam" id="1.10.287.70:FF:000110">
    <property type="entry name" value="Potassium channel subfamily K member"/>
    <property type="match status" value="1"/>
</dbReference>
<dbReference type="GO" id="GO:0005886">
    <property type="term" value="C:plasma membrane"/>
    <property type="evidence" value="ECO:0007669"/>
    <property type="project" value="TreeGrafter"/>
</dbReference>
<evidence type="ECO:0000256" key="13">
    <source>
        <dbReference type="PIRSR" id="PIRSR038061-1"/>
    </source>
</evidence>
<dbReference type="Bgee" id="ENSOCUG00000006638">
    <property type="expression patterns" value="Expressed in blood and 7 other cell types or tissues"/>
</dbReference>
<evidence type="ECO:0000256" key="11">
    <source>
        <dbReference type="ARBA" id="ARBA00023303"/>
    </source>
</evidence>
<keyword evidence="8 16" id="KW-1133">Transmembrane helix</keyword>
<feature type="transmembrane region" description="Helical" evidence="16">
    <location>
        <begin position="20"/>
        <end position="44"/>
    </location>
</feature>
<feature type="transmembrane region" description="Helical" evidence="16">
    <location>
        <begin position="179"/>
        <end position="201"/>
    </location>
</feature>
<accession>G1SRE1</accession>
<dbReference type="OMA" id="FQREKWA"/>
<dbReference type="Pfam" id="PF07885">
    <property type="entry name" value="Ion_trans_2"/>
    <property type="match status" value="2"/>
</dbReference>
<dbReference type="EMBL" id="AAGW02017905">
    <property type="status" value="NOT_ANNOTATED_CDS"/>
    <property type="molecule type" value="Genomic_DNA"/>
</dbReference>
<reference evidence="18 19" key="1">
    <citation type="journal article" date="2011" name="Nature">
        <title>A high-resolution map of human evolutionary constraint using 29 mammals.</title>
        <authorList>
            <person name="Lindblad-Toh K."/>
            <person name="Garber M."/>
            <person name="Zuk O."/>
            <person name="Lin M.F."/>
            <person name="Parker B.J."/>
            <person name="Washietl S."/>
            <person name="Kheradpour P."/>
            <person name="Ernst J."/>
            <person name="Jordan G."/>
            <person name="Mauceli E."/>
            <person name="Ward L.D."/>
            <person name="Lowe C.B."/>
            <person name="Holloway A.K."/>
            <person name="Clamp M."/>
            <person name="Gnerre S."/>
            <person name="Alfoldi J."/>
            <person name="Beal K."/>
            <person name="Chang J."/>
            <person name="Clawson H."/>
            <person name="Cuff J."/>
            <person name="Di Palma F."/>
            <person name="Fitzgerald S."/>
            <person name="Flicek P."/>
            <person name="Guttman M."/>
            <person name="Hubisz M.J."/>
            <person name="Jaffe D.B."/>
            <person name="Jungreis I."/>
            <person name="Kent W.J."/>
            <person name="Kostka D."/>
            <person name="Lara M."/>
            <person name="Martins A.L."/>
            <person name="Massingham T."/>
            <person name="Moltke I."/>
            <person name="Raney B.J."/>
            <person name="Rasmussen M.D."/>
            <person name="Robinson J."/>
            <person name="Stark A."/>
            <person name="Vilella A.J."/>
            <person name="Wen J."/>
            <person name="Xie X."/>
            <person name="Zody M.C."/>
            <person name="Baldwin J."/>
            <person name="Bloom T."/>
            <person name="Chin C.W."/>
            <person name="Heiman D."/>
            <person name="Nicol R."/>
            <person name="Nusbaum C."/>
            <person name="Young S."/>
            <person name="Wilkinson J."/>
            <person name="Worley K.C."/>
            <person name="Kovar C.L."/>
            <person name="Muzny D.M."/>
            <person name="Gibbs R.A."/>
            <person name="Cree A."/>
            <person name="Dihn H.H."/>
            <person name="Fowler G."/>
            <person name="Jhangiani S."/>
            <person name="Joshi V."/>
            <person name="Lee S."/>
            <person name="Lewis L.R."/>
            <person name="Nazareth L.V."/>
            <person name="Okwuonu G."/>
            <person name="Santibanez J."/>
            <person name="Warren W.C."/>
            <person name="Mardis E.R."/>
            <person name="Weinstock G.M."/>
            <person name="Wilson R.K."/>
            <person name="Delehaunty K."/>
            <person name="Dooling D."/>
            <person name="Fronik C."/>
            <person name="Fulton L."/>
            <person name="Fulton B."/>
            <person name="Graves T."/>
            <person name="Minx P."/>
            <person name="Sodergren E."/>
            <person name="Birney E."/>
            <person name="Margulies E.H."/>
            <person name="Herrero J."/>
            <person name="Green E.D."/>
            <person name="Haussler D."/>
            <person name="Siepel A."/>
            <person name="Goldman N."/>
            <person name="Pollard K.S."/>
            <person name="Pedersen J.S."/>
            <person name="Lander E.S."/>
            <person name="Kellis M."/>
        </authorList>
    </citation>
    <scope>NUCLEOTIDE SEQUENCE [LARGE SCALE GENOMIC DNA]</scope>
    <source>
        <strain evidence="18 19">Thorbecke inbred</strain>
    </source>
</reference>
<evidence type="ECO:0000256" key="2">
    <source>
        <dbReference type="ARBA" id="ARBA00006666"/>
    </source>
</evidence>
<sequence length="329" mass="35864">MSRRPRARAAPQGRAQGCVVPGTALLLLAYLAYLALGTSVFWALEGRAARESGRGFQLDKWELLQNFTCLDGPALDSLIRDIIQAYKDGAHLLGNTTSMGRWELVGSFFFSVSTVTTIGYGNLSPRTRAARLFCILFALVGIPLNLVVLNRLGHLMQQGVHSCARRMGGTWQDPAKARWLAGSSTLLSGLLLFLLLPPLLFSHMEGWSYEEGFYFAFITLSTVGFGDYVIGMNPSRSYPLWYKNTVSLWILFGLAWLALIIKLVLSLLETPGGTCSCCHHGSKGRSWRQGPDGEPESSCPQPGCCPERPVGLTEYLGPSPPDVGCGKDG</sequence>
<dbReference type="GO" id="GO:0015271">
    <property type="term" value="F:outward rectifier potassium channel activity"/>
    <property type="evidence" value="ECO:0007669"/>
    <property type="project" value="Ensembl"/>
</dbReference>
<evidence type="ECO:0000256" key="16">
    <source>
        <dbReference type="SAM" id="Phobius"/>
    </source>
</evidence>
<dbReference type="InterPro" id="IPR003092">
    <property type="entry name" value="2pore_dom_K_chnl_TASK"/>
</dbReference>
<feature type="transmembrane region" description="Helical" evidence="16">
    <location>
        <begin position="129"/>
        <end position="149"/>
    </location>
</feature>
<evidence type="ECO:0000259" key="17">
    <source>
        <dbReference type="Pfam" id="PF07885"/>
    </source>
</evidence>
<evidence type="ECO:0000256" key="14">
    <source>
        <dbReference type="RuleBase" id="RU003857"/>
    </source>
</evidence>
<gene>
    <name evidence="18" type="primary">KCNK17</name>
</gene>
<keyword evidence="9 12" id="KW-0406">Ion transport</keyword>
<keyword evidence="7 12" id="KW-0630">Potassium</keyword>
<dbReference type="InterPro" id="IPR003280">
    <property type="entry name" value="2pore_dom_K_chnl"/>
</dbReference>
<organism evidence="18 19">
    <name type="scientific">Oryctolagus cuniculus</name>
    <name type="common">Rabbit</name>
    <dbReference type="NCBI Taxonomy" id="9986"/>
    <lineage>
        <taxon>Eukaryota</taxon>
        <taxon>Metazoa</taxon>
        <taxon>Chordata</taxon>
        <taxon>Craniata</taxon>
        <taxon>Vertebrata</taxon>
        <taxon>Euteleostomi</taxon>
        <taxon>Mammalia</taxon>
        <taxon>Eutheria</taxon>
        <taxon>Euarchontoglires</taxon>
        <taxon>Glires</taxon>
        <taxon>Lagomorpha</taxon>
        <taxon>Leporidae</taxon>
        <taxon>Oryctolagus</taxon>
    </lineage>
</organism>
<evidence type="ECO:0000256" key="12">
    <source>
        <dbReference type="PIRNR" id="PIRNR038061"/>
    </source>
</evidence>
<dbReference type="GO" id="GO:0030322">
    <property type="term" value="P:stabilization of membrane potential"/>
    <property type="evidence" value="ECO:0007669"/>
    <property type="project" value="TreeGrafter"/>
</dbReference>
<keyword evidence="19" id="KW-1185">Reference proteome</keyword>
<keyword evidence="3 12" id="KW-0813">Transport</keyword>
<feature type="transmembrane region" description="Helical" evidence="16">
    <location>
        <begin position="213"/>
        <end position="234"/>
    </location>
</feature>
<dbReference type="Gene3D" id="1.10.287.70">
    <property type="match status" value="1"/>
</dbReference>
<evidence type="ECO:0000256" key="1">
    <source>
        <dbReference type="ARBA" id="ARBA00004141"/>
    </source>
</evidence>
<keyword evidence="5 14" id="KW-0812">Transmembrane</keyword>
<dbReference type="GO" id="GO:0046982">
    <property type="term" value="F:protein heterodimerization activity"/>
    <property type="evidence" value="ECO:0007669"/>
    <property type="project" value="Ensembl"/>
</dbReference>
<comment type="similarity">
    <text evidence="2 14">Belongs to the two pore domain potassium channel (TC 1.A.1.8) family.</text>
</comment>
<dbReference type="CTD" id="89822"/>
<keyword evidence="10 12" id="KW-0472">Membrane</keyword>
<dbReference type="GeneID" id="100346463"/>
<reference evidence="18" key="3">
    <citation type="submission" date="2025-09" db="UniProtKB">
        <authorList>
            <consortium name="Ensembl"/>
        </authorList>
    </citation>
    <scope>IDENTIFICATION</scope>
    <source>
        <strain evidence="18">Thorbecke</strain>
    </source>
</reference>
<keyword evidence="11 14" id="KW-0407">Ion channel</keyword>
<keyword evidence="6 12" id="KW-0631">Potassium channel</keyword>
<evidence type="ECO:0000256" key="10">
    <source>
        <dbReference type="ARBA" id="ARBA00023136"/>
    </source>
</evidence>
<dbReference type="GlyCosmos" id="G1SRE1">
    <property type="glycosylation" value="1 site, No reported glycans"/>
</dbReference>
<dbReference type="STRING" id="9986.ENSOCUP00000005735"/>
<dbReference type="eggNOG" id="KOG1418">
    <property type="taxonomic scope" value="Eukaryota"/>
</dbReference>
<dbReference type="PIRSF" id="PIRSF038061">
    <property type="entry name" value="K_channel_subfamily_K_type"/>
    <property type="match status" value="1"/>
</dbReference>
<dbReference type="AlphaFoldDB" id="G1SRE1"/>
<keyword evidence="4 12" id="KW-0633">Potassium transport</keyword>
<evidence type="ECO:0000256" key="8">
    <source>
        <dbReference type="ARBA" id="ARBA00022989"/>
    </source>
</evidence>
<evidence type="ECO:0000256" key="15">
    <source>
        <dbReference type="SAM" id="MobiDB-lite"/>
    </source>
</evidence>
<dbReference type="GO" id="GO:0022841">
    <property type="term" value="F:potassium ion leak channel activity"/>
    <property type="evidence" value="ECO:0007669"/>
    <property type="project" value="TreeGrafter"/>
</dbReference>